<dbReference type="Gene3D" id="1.10.8.260">
    <property type="entry name" value="HI0933 insert domain-like"/>
    <property type="match status" value="1"/>
</dbReference>
<dbReference type="InterPro" id="IPR022460">
    <property type="entry name" value="Flavoprotein_PP4765"/>
</dbReference>
<dbReference type="InterPro" id="IPR004792">
    <property type="entry name" value="BaiN-like"/>
</dbReference>
<reference evidence="6 7" key="1">
    <citation type="submission" date="2017-05" db="EMBL/GenBank/DDBJ databases">
        <authorList>
            <person name="Varghese N."/>
            <person name="Submissions S."/>
        </authorList>
    </citation>
    <scope>NUCLEOTIDE SEQUENCE [LARGE SCALE GENOMIC DNA]</scope>
    <source>
        <strain evidence="6 7">DSM 21342</strain>
    </source>
</reference>
<sequence length="400" mass="44329">MKKIIAIIGGGPAALMLAAQLNTNKFDVTIYERNAAVGRKFLVAGQGGFNLTHGESVDQLVTRYNPSSFLKNKIFSFSNTDLREWLSAIGIETFVGSSNRVFPVKGTKPIEVLNAILNSLSLKNVKVLTRHLWQGWNEKKDLVFSTEKEDSKIIKADYIVFALGGGSWQKTGSDGSWTTLFAAKGVKCNPFEASNCAFQINWPQEFIKQTEGKPIKNIAVKCLDKEKRGEIVVTSFGLEGGAVYALSPEIRQQLAANNSAIIYIDLKPDLPIEEIKRRLNYERGKKSWSKHLEDQLKFSKVQLTLLKSELTKEDFLNIDTLSSKIKKIPIQIIATAPVDEAISTVGGVSLDEIDTDFQLKKLPGHYAIGEMLDWDAPTGGYLLQACFSMGHSLAIRLNEL</sequence>
<dbReference type="InterPro" id="IPR023166">
    <property type="entry name" value="BaiN-like_dom_sf"/>
</dbReference>
<accession>A0A521BA15</accession>
<dbReference type="PANTHER" id="PTHR42887:SF1">
    <property type="entry name" value="BLR3961 PROTEIN"/>
    <property type="match status" value="1"/>
</dbReference>
<name>A0A521BA15_9SPHI</name>
<keyword evidence="2" id="KW-0285">Flavoprotein</keyword>
<dbReference type="InterPro" id="IPR057661">
    <property type="entry name" value="RsdA/BaiN/AoA(So)_Rossmann"/>
</dbReference>
<evidence type="ECO:0000259" key="5">
    <source>
        <dbReference type="Pfam" id="PF22780"/>
    </source>
</evidence>
<dbReference type="EMBL" id="FXSZ01000002">
    <property type="protein sequence ID" value="SMO43895.1"/>
    <property type="molecule type" value="Genomic_DNA"/>
</dbReference>
<dbReference type="NCBIfam" id="TIGR03862">
    <property type="entry name" value="flavo_PP4765"/>
    <property type="match status" value="1"/>
</dbReference>
<dbReference type="NCBIfam" id="TIGR00275">
    <property type="entry name" value="aminoacetone oxidase family FAD-binding enzyme"/>
    <property type="match status" value="1"/>
</dbReference>
<dbReference type="Pfam" id="PF22780">
    <property type="entry name" value="HI0933_like_1st"/>
    <property type="match status" value="1"/>
</dbReference>
<keyword evidence="7" id="KW-1185">Reference proteome</keyword>
<protein>
    <recommendedName>
        <fullName evidence="8">TIGR03862 family flavoprotein</fullName>
    </recommendedName>
</protein>
<dbReference type="RefSeq" id="WP_142601431.1">
    <property type="nucleotide sequence ID" value="NZ_FXSZ01000002.1"/>
</dbReference>
<feature type="domain" description="RsdA/BaiN/AoA(So)-like Rossmann fold-like" evidence="4">
    <location>
        <begin position="5"/>
        <end position="392"/>
    </location>
</feature>
<dbReference type="Proteomes" id="UP000315971">
    <property type="component" value="Unassembled WGS sequence"/>
</dbReference>
<dbReference type="Pfam" id="PF03486">
    <property type="entry name" value="HI0933_like"/>
    <property type="match status" value="1"/>
</dbReference>
<dbReference type="InterPro" id="IPR036188">
    <property type="entry name" value="FAD/NAD-bd_sf"/>
</dbReference>
<dbReference type="SUPFAM" id="SSF51905">
    <property type="entry name" value="FAD/NAD(P)-binding domain"/>
    <property type="match status" value="1"/>
</dbReference>
<keyword evidence="3" id="KW-0274">FAD</keyword>
<dbReference type="Gene3D" id="2.40.30.10">
    <property type="entry name" value="Translation factors"/>
    <property type="match status" value="1"/>
</dbReference>
<evidence type="ECO:0000256" key="2">
    <source>
        <dbReference type="ARBA" id="ARBA00022630"/>
    </source>
</evidence>
<dbReference type="PANTHER" id="PTHR42887">
    <property type="entry name" value="OS12G0638800 PROTEIN"/>
    <property type="match status" value="1"/>
</dbReference>
<feature type="domain" description="RsdA/BaiN/AoA(So)-like insert" evidence="5">
    <location>
        <begin position="193"/>
        <end position="343"/>
    </location>
</feature>
<evidence type="ECO:0000259" key="4">
    <source>
        <dbReference type="Pfam" id="PF03486"/>
    </source>
</evidence>
<dbReference type="Gene3D" id="3.50.50.60">
    <property type="entry name" value="FAD/NAD(P)-binding domain"/>
    <property type="match status" value="1"/>
</dbReference>
<dbReference type="InterPro" id="IPR055178">
    <property type="entry name" value="RsdA/BaiN/AoA(So)-like_dom"/>
</dbReference>
<gene>
    <name evidence="6" type="ORF">SAMN06265350_10228</name>
</gene>
<evidence type="ECO:0000313" key="6">
    <source>
        <dbReference type="EMBL" id="SMO43895.1"/>
    </source>
</evidence>
<evidence type="ECO:0000313" key="7">
    <source>
        <dbReference type="Proteomes" id="UP000315971"/>
    </source>
</evidence>
<proteinExistence type="predicted"/>
<dbReference type="OrthoDB" id="5288829at2"/>
<evidence type="ECO:0008006" key="8">
    <source>
        <dbReference type="Google" id="ProtNLM"/>
    </source>
</evidence>
<evidence type="ECO:0000256" key="1">
    <source>
        <dbReference type="ARBA" id="ARBA00001974"/>
    </source>
</evidence>
<dbReference type="SUPFAM" id="SSF160996">
    <property type="entry name" value="HI0933 insert domain-like"/>
    <property type="match status" value="1"/>
</dbReference>
<organism evidence="6 7">
    <name type="scientific">Solitalea koreensis</name>
    <dbReference type="NCBI Taxonomy" id="543615"/>
    <lineage>
        <taxon>Bacteria</taxon>
        <taxon>Pseudomonadati</taxon>
        <taxon>Bacteroidota</taxon>
        <taxon>Sphingobacteriia</taxon>
        <taxon>Sphingobacteriales</taxon>
        <taxon>Sphingobacteriaceae</taxon>
        <taxon>Solitalea</taxon>
    </lineage>
</organism>
<dbReference type="AlphaFoldDB" id="A0A521BA15"/>
<evidence type="ECO:0000256" key="3">
    <source>
        <dbReference type="ARBA" id="ARBA00022827"/>
    </source>
</evidence>
<comment type="cofactor">
    <cofactor evidence="1">
        <name>FAD</name>
        <dbReference type="ChEBI" id="CHEBI:57692"/>
    </cofactor>
</comment>